<dbReference type="Proteomes" id="UP000290433">
    <property type="component" value="Unassembled WGS sequence"/>
</dbReference>
<organism evidence="1 2">
    <name type="scientific">Flavobacterium anhuiense</name>
    <dbReference type="NCBI Taxonomy" id="459526"/>
    <lineage>
        <taxon>Bacteria</taxon>
        <taxon>Pseudomonadati</taxon>
        <taxon>Bacteroidota</taxon>
        <taxon>Flavobacteriia</taxon>
        <taxon>Flavobacteriales</taxon>
        <taxon>Flavobacteriaceae</taxon>
        <taxon>Flavobacterium</taxon>
    </lineage>
</organism>
<dbReference type="AlphaFoldDB" id="A0A444VTB5"/>
<accession>A0A444VTB5</accession>
<protein>
    <submittedName>
        <fullName evidence="1">Uncharacterized protein</fullName>
    </submittedName>
</protein>
<sequence length="46" mass="5649">MAPIEDNWRHFFIYTNKYGGFESFLLLFSFSKIIEKLLQRVYLDEK</sequence>
<dbReference type="EMBL" id="JUIV01000022">
    <property type="protein sequence ID" value="RYJ36845.1"/>
    <property type="molecule type" value="Genomic_DNA"/>
</dbReference>
<name>A0A444VTB5_9FLAO</name>
<reference evidence="1 2" key="1">
    <citation type="submission" date="2014-12" db="EMBL/GenBank/DDBJ databases">
        <title>Genome sequence of Flavobacterium anhuiense RCM74.</title>
        <authorList>
            <person name="Kim J.F."/>
            <person name="Song J.Y."/>
            <person name="Kwak M.-J."/>
            <person name="Lee S.-W."/>
        </authorList>
    </citation>
    <scope>NUCLEOTIDE SEQUENCE [LARGE SCALE GENOMIC DNA]</scope>
    <source>
        <strain evidence="1 2">RCM74</strain>
    </source>
</reference>
<gene>
    <name evidence="1" type="ORF">NU08_4106</name>
</gene>
<comment type="caution">
    <text evidence="1">The sequence shown here is derived from an EMBL/GenBank/DDBJ whole genome shotgun (WGS) entry which is preliminary data.</text>
</comment>
<evidence type="ECO:0000313" key="1">
    <source>
        <dbReference type="EMBL" id="RYJ36845.1"/>
    </source>
</evidence>
<evidence type="ECO:0000313" key="2">
    <source>
        <dbReference type="Proteomes" id="UP000290433"/>
    </source>
</evidence>
<proteinExistence type="predicted"/>